<comment type="caution">
    <text evidence="1">The sequence shown here is derived from an EMBL/GenBank/DDBJ whole genome shotgun (WGS) entry which is preliminary data.</text>
</comment>
<protein>
    <submittedName>
        <fullName evidence="1">Uncharacterized protein</fullName>
    </submittedName>
</protein>
<dbReference type="AlphaFoldDB" id="A0A9P8Q3D0"/>
<keyword evidence="2" id="KW-1185">Reference proteome</keyword>
<proteinExistence type="predicted"/>
<gene>
    <name evidence="1" type="ORF">WICPIJ_006999</name>
</gene>
<evidence type="ECO:0000313" key="2">
    <source>
        <dbReference type="Proteomes" id="UP000774326"/>
    </source>
</evidence>
<accession>A0A9P8Q3D0</accession>
<reference evidence="1" key="2">
    <citation type="submission" date="2021-01" db="EMBL/GenBank/DDBJ databases">
        <authorList>
            <person name="Schikora-Tamarit M.A."/>
        </authorList>
    </citation>
    <scope>NUCLEOTIDE SEQUENCE</scope>
    <source>
        <strain evidence="1">CBS2887</strain>
    </source>
</reference>
<organism evidence="1 2">
    <name type="scientific">Wickerhamomyces pijperi</name>
    <name type="common">Yeast</name>
    <name type="synonym">Pichia pijperi</name>
    <dbReference type="NCBI Taxonomy" id="599730"/>
    <lineage>
        <taxon>Eukaryota</taxon>
        <taxon>Fungi</taxon>
        <taxon>Dikarya</taxon>
        <taxon>Ascomycota</taxon>
        <taxon>Saccharomycotina</taxon>
        <taxon>Saccharomycetes</taxon>
        <taxon>Phaffomycetales</taxon>
        <taxon>Wickerhamomycetaceae</taxon>
        <taxon>Wickerhamomyces</taxon>
    </lineage>
</organism>
<dbReference type="Proteomes" id="UP000774326">
    <property type="component" value="Unassembled WGS sequence"/>
</dbReference>
<sequence>MINSTIMYGSPHPTAGAWFQAKLNNTKPVTPRMDPIQSIPFFFSSVCLPWFIIASLSLSLGNPYQAKAAIPNKEPHWTAFLSPGGYVVPMIPIPFEIRHQTADHKIPEIITFFNPYKSPNLPEIKINAPEVKGKDAMNQDLSFSVTSGKESDNEFIIGRMFVVEAWFIVCANVTVRIVSNSEVKVRYVGGLGSILENIVVCVCV</sequence>
<evidence type="ECO:0000313" key="1">
    <source>
        <dbReference type="EMBL" id="KAH3682034.1"/>
    </source>
</evidence>
<dbReference type="EMBL" id="JAEUBG010004033">
    <property type="protein sequence ID" value="KAH3682034.1"/>
    <property type="molecule type" value="Genomic_DNA"/>
</dbReference>
<name>A0A9P8Q3D0_WICPI</name>
<reference evidence="1" key="1">
    <citation type="journal article" date="2021" name="Open Biol.">
        <title>Shared evolutionary footprints suggest mitochondrial oxidative damage underlies multiple complex I losses in fungi.</title>
        <authorList>
            <person name="Schikora-Tamarit M.A."/>
            <person name="Marcet-Houben M."/>
            <person name="Nosek J."/>
            <person name="Gabaldon T."/>
        </authorList>
    </citation>
    <scope>NUCLEOTIDE SEQUENCE</scope>
    <source>
        <strain evidence="1">CBS2887</strain>
    </source>
</reference>